<keyword evidence="1" id="KW-0805">Transcription regulation</keyword>
<evidence type="ECO:0000259" key="4">
    <source>
        <dbReference type="PROSITE" id="PS50995"/>
    </source>
</evidence>
<dbReference type="Pfam" id="PF01047">
    <property type="entry name" value="MarR"/>
    <property type="match status" value="1"/>
</dbReference>
<dbReference type="InterPro" id="IPR023187">
    <property type="entry name" value="Tscrpt_reg_MarR-type_CS"/>
</dbReference>
<dbReference type="STRING" id="877500.GCA_000935065_03209"/>
<feature type="domain" description="HTH marR-type" evidence="4">
    <location>
        <begin position="6"/>
        <end position="138"/>
    </location>
</feature>
<proteinExistence type="predicted"/>
<accession>A0A4Q0XXU1</accession>
<dbReference type="SUPFAM" id="SSF46785">
    <property type="entry name" value="Winged helix' DNA-binding domain"/>
    <property type="match status" value="1"/>
</dbReference>
<sequence length="143" mass="16480">MRAELDKSILFKVNQTANLLNSSFNQVLQPFDIAIEQRITLEFIKNRKSVNQTKIAKVLAKDKTTISRTLRALESKGYIKRDEKSLDKRTNLIKLTALGEEVLEKSSYTVKSFRESLSSKLSKEEEEQLFKLLNKLLSSLKEE</sequence>
<evidence type="ECO:0000313" key="6">
    <source>
        <dbReference type="Proteomes" id="UP000290191"/>
    </source>
</evidence>
<dbReference type="AlphaFoldDB" id="A0A4Q0XXU1"/>
<gene>
    <name evidence="5" type="ORF">CRV06_13215</name>
</gene>
<organism evidence="5 6">
    <name type="scientific">Halarcobacter anaerophilus</name>
    <dbReference type="NCBI Taxonomy" id="877500"/>
    <lineage>
        <taxon>Bacteria</taxon>
        <taxon>Pseudomonadati</taxon>
        <taxon>Campylobacterota</taxon>
        <taxon>Epsilonproteobacteria</taxon>
        <taxon>Campylobacterales</taxon>
        <taxon>Arcobacteraceae</taxon>
        <taxon>Halarcobacter</taxon>
    </lineage>
</organism>
<dbReference type="PRINTS" id="PR00598">
    <property type="entry name" value="HTHMARR"/>
</dbReference>
<dbReference type="PROSITE" id="PS01117">
    <property type="entry name" value="HTH_MARR_1"/>
    <property type="match status" value="1"/>
</dbReference>
<dbReference type="PANTHER" id="PTHR42756:SF1">
    <property type="entry name" value="TRANSCRIPTIONAL REPRESSOR OF EMRAB OPERON"/>
    <property type="match status" value="1"/>
</dbReference>
<keyword evidence="3" id="KW-0804">Transcription</keyword>
<dbReference type="InterPro" id="IPR036388">
    <property type="entry name" value="WH-like_DNA-bd_sf"/>
</dbReference>
<evidence type="ECO:0000313" key="5">
    <source>
        <dbReference type="EMBL" id="RXJ61544.1"/>
    </source>
</evidence>
<keyword evidence="2" id="KW-0238">DNA-binding</keyword>
<evidence type="ECO:0000256" key="3">
    <source>
        <dbReference type="ARBA" id="ARBA00023163"/>
    </source>
</evidence>
<dbReference type="InterPro" id="IPR000835">
    <property type="entry name" value="HTH_MarR-typ"/>
</dbReference>
<comment type="caution">
    <text evidence="5">The sequence shown here is derived from an EMBL/GenBank/DDBJ whole genome shotgun (WGS) entry which is preliminary data.</text>
</comment>
<dbReference type="Gene3D" id="1.10.10.10">
    <property type="entry name" value="Winged helix-like DNA-binding domain superfamily/Winged helix DNA-binding domain"/>
    <property type="match status" value="1"/>
</dbReference>
<protein>
    <recommendedName>
        <fullName evidence="4">HTH marR-type domain-containing protein</fullName>
    </recommendedName>
</protein>
<dbReference type="OrthoDB" id="5348575at2"/>
<keyword evidence="6" id="KW-1185">Reference proteome</keyword>
<dbReference type="PANTHER" id="PTHR42756">
    <property type="entry name" value="TRANSCRIPTIONAL REGULATOR, MARR"/>
    <property type="match status" value="1"/>
</dbReference>
<dbReference type="InterPro" id="IPR036390">
    <property type="entry name" value="WH_DNA-bd_sf"/>
</dbReference>
<evidence type="ECO:0000256" key="1">
    <source>
        <dbReference type="ARBA" id="ARBA00023015"/>
    </source>
</evidence>
<dbReference type="PROSITE" id="PS50995">
    <property type="entry name" value="HTH_MARR_2"/>
    <property type="match status" value="1"/>
</dbReference>
<dbReference type="RefSeq" id="WP_044419309.1">
    <property type="nucleotide sequence ID" value="NZ_CP041070.1"/>
</dbReference>
<dbReference type="SMART" id="SM00347">
    <property type="entry name" value="HTH_MARR"/>
    <property type="match status" value="1"/>
</dbReference>
<reference evidence="5 6" key="1">
    <citation type="submission" date="2017-10" db="EMBL/GenBank/DDBJ databases">
        <title>Genomics of the genus Arcobacter.</title>
        <authorList>
            <person name="Perez-Cataluna A."/>
            <person name="Figueras M.J."/>
        </authorList>
    </citation>
    <scope>NUCLEOTIDE SEQUENCE [LARGE SCALE GENOMIC DNA]</scope>
    <source>
        <strain evidence="5 6">DSM 24636</strain>
    </source>
</reference>
<evidence type="ECO:0000256" key="2">
    <source>
        <dbReference type="ARBA" id="ARBA00023125"/>
    </source>
</evidence>
<dbReference type="Proteomes" id="UP000290191">
    <property type="component" value="Unassembled WGS sequence"/>
</dbReference>
<dbReference type="GO" id="GO:0003677">
    <property type="term" value="F:DNA binding"/>
    <property type="evidence" value="ECO:0007669"/>
    <property type="project" value="UniProtKB-KW"/>
</dbReference>
<dbReference type="EMBL" id="PDKO01000014">
    <property type="protein sequence ID" value="RXJ61544.1"/>
    <property type="molecule type" value="Genomic_DNA"/>
</dbReference>
<name>A0A4Q0XXU1_9BACT</name>
<dbReference type="GO" id="GO:0003700">
    <property type="term" value="F:DNA-binding transcription factor activity"/>
    <property type="evidence" value="ECO:0007669"/>
    <property type="project" value="InterPro"/>
</dbReference>